<dbReference type="Proteomes" id="UP000664277">
    <property type="component" value="Unassembled WGS sequence"/>
</dbReference>
<keyword evidence="1" id="KW-0677">Repeat</keyword>
<dbReference type="SUPFAM" id="SSF48452">
    <property type="entry name" value="TPR-like"/>
    <property type="match status" value="2"/>
</dbReference>
<proteinExistence type="predicted"/>
<organism evidence="4 5">
    <name type="scientific">Candidatus Obscuribacter phosphatis</name>
    <dbReference type="NCBI Taxonomy" id="1906157"/>
    <lineage>
        <taxon>Bacteria</taxon>
        <taxon>Bacillati</taxon>
        <taxon>Candidatus Melainabacteria</taxon>
        <taxon>Candidatus Obscuribacterales</taxon>
        <taxon>Candidatus Obscuribacteraceae</taxon>
        <taxon>Candidatus Obscuribacter</taxon>
    </lineage>
</organism>
<dbReference type="Pfam" id="PF13424">
    <property type="entry name" value="TPR_12"/>
    <property type="match status" value="1"/>
</dbReference>
<feature type="repeat" description="TPR" evidence="3">
    <location>
        <begin position="399"/>
        <end position="432"/>
    </location>
</feature>
<evidence type="ECO:0000313" key="5">
    <source>
        <dbReference type="Proteomes" id="UP000664277"/>
    </source>
</evidence>
<dbReference type="InterPro" id="IPR051685">
    <property type="entry name" value="Ycf3/AcsC/BcsC/TPR_MFPF"/>
</dbReference>
<evidence type="ECO:0000313" key="4">
    <source>
        <dbReference type="EMBL" id="MBN8659670.1"/>
    </source>
</evidence>
<dbReference type="InterPro" id="IPR019734">
    <property type="entry name" value="TPR_rpt"/>
</dbReference>
<dbReference type="PANTHER" id="PTHR44943">
    <property type="entry name" value="CELLULOSE SYNTHASE OPERON PROTEIN C"/>
    <property type="match status" value="1"/>
</dbReference>
<comment type="caution">
    <text evidence="4">The sequence shown here is derived from an EMBL/GenBank/DDBJ whole genome shotgun (WGS) entry which is preliminary data.</text>
</comment>
<dbReference type="PANTHER" id="PTHR44943:SF8">
    <property type="entry name" value="TPR REPEAT-CONTAINING PROTEIN MJ0263"/>
    <property type="match status" value="1"/>
</dbReference>
<evidence type="ECO:0000256" key="3">
    <source>
        <dbReference type="PROSITE-ProRule" id="PRU00339"/>
    </source>
</evidence>
<feature type="repeat" description="TPR" evidence="3">
    <location>
        <begin position="297"/>
        <end position="330"/>
    </location>
</feature>
<dbReference type="Pfam" id="PF13414">
    <property type="entry name" value="TPR_11"/>
    <property type="match status" value="2"/>
</dbReference>
<evidence type="ECO:0000256" key="1">
    <source>
        <dbReference type="ARBA" id="ARBA00022737"/>
    </source>
</evidence>
<keyword evidence="2 3" id="KW-0802">TPR repeat</keyword>
<feature type="repeat" description="TPR" evidence="3">
    <location>
        <begin position="365"/>
        <end position="398"/>
    </location>
</feature>
<sequence length="452" mass="49635">MSKTRLRALYGAGYFLFVVSVLALITAPALGAEPDSKTPPSADVSGFELTVPVSDANVSYSDLNLDTVSSRDIFESASQDINAGRLDAAEIKLKEVLRREPGNLSASNNLACVLRLKGNQVEALRELERRSGANAVSLCNMAACQIALGKYDEALSNLYRAIRLSPSVDAYRKLGHVLSLKGDDEGAVAAYQQAIEIYKSSLSLPTGTDGGKAQPEAKASTLLGDLHFDLGDCLRRVKRFDQALLEYKTADKLCIGANLKFGQDLKLRQAKCLDGLGRYEEARAILNELLEKNPDDTDSLNCLGVVLWQEKQVPEAIYVLERALKIDPAYPQARNNLGIALYELKRYDEAVNVWKQALSLKADYPEAHYNIGVALYQSGLIEQAVEAYLECLRYAPRDAFAHNNLGLAYMKLGKKEQAVAEWKKAIECNSECAEAYTNLGKILKESAKTQVR</sequence>
<dbReference type="SMART" id="SM00028">
    <property type="entry name" value="TPR"/>
    <property type="match status" value="8"/>
</dbReference>
<dbReference type="Pfam" id="PF13432">
    <property type="entry name" value="TPR_16"/>
    <property type="match status" value="2"/>
</dbReference>
<name>A0A8J7PGX6_9BACT</name>
<dbReference type="InterPro" id="IPR011990">
    <property type="entry name" value="TPR-like_helical_dom_sf"/>
</dbReference>
<gene>
    <name evidence="4" type="ORF">J0M35_04860</name>
</gene>
<reference evidence="4" key="1">
    <citation type="submission" date="2021-02" db="EMBL/GenBank/DDBJ databases">
        <title>Genome-Resolved Metagenomics of a Microbial Community Performing Photosynthetic Biological Nutrient Removal.</title>
        <authorList>
            <person name="Mcdaniel E.A."/>
        </authorList>
    </citation>
    <scope>NUCLEOTIDE SEQUENCE</scope>
    <source>
        <strain evidence="4">UWPOB_OBS1</strain>
    </source>
</reference>
<protein>
    <submittedName>
        <fullName evidence="4">Tetratricopeptide repeat protein</fullName>
    </submittedName>
</protein>
<dbReference type="Gene3D" id="1.25.40.10">
    <property type="entry name" value="Tetratricopeptide repeat domain"/>
    <property type="match status" value="4"/>
</dbReference>
<evidence type="ECO:0000256" key="2">
    <source>
        <dbReference type="ARBA" id="ARBA00022803"/>
    </source>
</evidence>
<dbReference type="EMBL" id="JAFLCK010000004">
    <property type="protein sequence ID" value="MBN8659670.1"/>
    <property type="molecule type" value="Genomic_DNA"/>
</dbReference>
<feature type="repeat" description="TPR" evidence="3">
    <location>
        <begin position="331"/>
        <end position="364"/>
    </location>
</feature>
<accession>A0A8J7PGX6</accession>
<feature type="repeat" description="TPR" evidence="3">
    <location>
        <begin position="135"/>
        <end position="168"/>
    </location>
</feature>
<dbReference type="PROSITE" id="PS50005">
    <property type="entry name" value="TPR"/>
    <property type="match status" value="5"/>
</dbReference>
<dbReference type="AlphaFoldDB" id="A0A8J7PGX6"/>